<feature type="compositionally biased region" description="Acidic residues" evidence="1">
    <location>
        <begin position="73"/>
        <end position="105"/>
    </location>
</feature>
<dbReference type="InterPro" id="IPR054688">
    <property type="entry name" value="CD1247_N"/>
</dbReference>
<feature type="region of interest" description="Disordered" evidence="1">
    <location>
        <begin position="59"/>
        <end position="105"/>
    </location>
</feature>
<name>A0A140LC97_9FIRM</name>
<proteinExistence type="predicted"/>
<dbReference type="EMBL" id="LOED01000004">
    <property type="protein sequence ID" value="KXG78172.1"/>
    <property type="molecule type" value="Genomic_DNA"/>
</dbReference>
<reference evidence="2 3" key="1">
    <citation type="submission" date="2015-12" db="EMBL/GenBank/DDBJ databases">
        <title>Draft genome sequnece of Fervidicola ferrireducens strain Y170.</title>
        <authorList>
            <person name="Patel B.K."/>
        </authorList>
    </citation>
    <scope>NUCLEOTIDE SEQUENCE [LARGE SCALE GENOMIC DNA]</scope>
    <source>
        <strain evidence="2 3">Y170</strain>
    </source>
</reference>
<evidence type="ECO:0000256" key="1">
    <source>
        <dbReference type="SAM" id="MobiDB-lite"/>
    </source>
</evidence>
<evidence type="ECO:0008006" key="4">
    <source>
        <dbReference type="Google" id="ProtNLM"/>
    </source>
</evidence>
<evidence type="ECO:0000313" key="3">
    <source>
        <dbReference type="Proteomes" id="UP000070427"/>
    </source>
</evidence>
<evidence type="ECO:0000313" key="2">
    <source>
        <dbReference type="EMBL" id="KXG78172.1"/>
    </source>
</evidence>
<dbReference type="RefSeq" id="WP_066351808.1">
    <property type="nucleotide sequence ID" value="NZ_LOED01000004.1"/>
</dbReference>
<dbReference type="OrthoDB" id="2381377at2"/>
<dbReference type="InParanoid" id="A0A140LC97"/>
<dbReference type="AlphaFoldDB" id="A0A140LC97"/>
<organism evidence="2 3">
    <name type="scientific">Fervidicola ferrireducens</name>
    <dbReference type="NCBI Taxonomy" id="520764"/>
    <lineage>
        <taxon>Bacteria</taxon>
        <taxon>Bacillati</taxon>
        <taxon>Bacillota</taxon>
        <taxon>Clostridia</taxon>
        <taxon>Thermosediminibacterales</taxon>
        <taxon>Thermosediminibacteraceae</taxon>
        <taxon>Fervidicola</taxon>
    </lineage>
</organism>
<gene>
    <name evidence="2" type="ORF">AN618_05640</name>
</gene>
<accession>A0A140LC97</accession>
<dbReference type="STRING" id="520764.AN618_05640"/>
<dbReference type="PATRIC" id="fig|520764.3.peg.596"/>
<sequence>MDNLKSRVSYLKGLADGLGLDESKEKRLLIEIVKVMEEMAEAIDDLRAFSEATQEYVESIDEDLGQLEHDFYGDEDSDDDFDEDYEEDYDDEYEDDYEEDYDEDEYDDLDEDLREIECPKCHEIIFIDEDLIDEEGKTECPNCKAEIRVENND</sequence>
<keyword evidence="3" id="KW-1185">Reference proteome</keyword>
<protein>
    <recommendedName>
        <fullName evidence="4">TFIIB-type domain-containing protein</fullName>
    </recommendedName>
</protein>
<dbReference type="NCBIfam" id="NF045650">
    <property type="entry name" value="CD1247_Nterm"/>
    <property type="match status" value="1"/>
</dbReference>
<dbReference type="Proteomes" id="UP000070427">
    <property type="component" value="Unassembled WGS sequence"/>
</dbReference>
<comment type="caution">
    <text evidence="2">The sequence shown here is derived from an EMBL/GenBank/DDBJ whole genome shotgun (WGS) entry which is preliminary data.</text>
</comment>